<dbReference type="EMBL" id="FOGF01000003">
    <property type="protein sequence ID" value="SEQ63900.1"/>
    <property type="molecule type" value="Genomic_DNA"/>
</dbReference>
<organism evidence="2 3">
    <name type="scientific">Granulicatella balaenopterae</name>
    <dbReference type="NCBI Taxonomy" id="137733"/>
    <lineage>
        <taxon>Bacteria</taxon>
        <taxon>Bacillati</taxon>
        <taxon>Bacillota</taxon>
        <taxon>Bacilli</taxon>
        <taxon>Lactobacillales</taxon>
        <taxon>Carnobacteriaceae</taxon>
        <taxon>Granulicatella</taxon>
    </lineage>
</organism>
<keyword evidence="1" id="KW-0472">Membrane</keyword>
<accession>A0A1H9HNK2</accession>
<evidence type="ECO:0000313" key="2">
    <source>
        <dbReference type="EMBL" id="SEQ63900.1"/>
    </source>
</evidence>
<dbReference type="Proteomes" id="UP000198556">
    <property type="component" value="Unassembled WGS sequence"/>
</dbReference>
<keyword evidence="3" id="KW-1185">Reference proteome</keyword>
<keyword evidence="1" id="KW-1133">Transmembrane helix</keyword>
<evidence type="ECO:0000313" key="3">
    <source>
        <dbReference type="Proteomes" id="UP000198556"/>
    </source>
</evidence>
<name>A0A1H9HNK2_9LACT</name>
<protein>
    <submittedName>
        <fullName evidence="2">Uncharacterized protein</fullName>
    </submittedName>
</protein>
<keyword evidence="1" id="KW-0812">Transmembrane</keyword>
<sequence>MKRKNNVTVSNLIKLFFLIVPVIKLLMQMFPKEEETA</sequence>
<reference evidence="2 3" key="1">
    <citation type="submission" date="2016-10" db="EMBL/GenBank/DDBJ databases">
        <authorList>
            <person name="de Groot N.N."/>
        </authorList>
    </citation>
    <scope>NUCLEOTIDE SEQUENCE [LARGE SCALE GENOMIC DNA]</scope>
    <source>
        <strain evidence="2 3">DSM 15827</strain>
    </source>
</reference>
<feature type="transmembrane region" description="Helical" evidence="1">
    <location>
        <begin position="12"/>
        <end position="30"/>
    </location>
</feature>
<evidence type="ECO:0000256" key="1">
    <source>
        <dbReference type="SAM" id="Phobius"/>
    </source>
</evidence>
<dbReference type="AlphaFoldDB" id="A0A1H9HNK2"/>
<gene>
    <name evidence="2" type="ORF">SAMN05421767_1037</name>
</gene>
<proteinExistence type="predicted"/>
<dbReference type="STRING" id="137733.SAMN05421767_1037"/>